<dbReference type="EMBL" id="HBUF01205011">
    <property type="protein sequence ID" value="CAG6663375.1"/>
    <property type="molecule type" value="Transcribed_RNA"/>
</dbReference>
<dbReference type="EMBL" id="HBUF01205010">
    <property type="protein sequence ID" value="CAG6663374.1"/>
    <property type="molecule type" value="Transcribed_RNA"/>
</dbReference>
<evidence type="ECO:0000256" key="2">
    <source>
        <dbReference type="SAM" id="Phobius"/>
    </source>
</evidence>
<proteinExistence type="predicted"/>
<organism evidence="3">
    <name type="scientific">Cacopsylla melanoneura</name>
    <dbReference type="NCBI Taxonomy" id="428564"/>
    <lineage>
        <taxon>Eukaryota</taxon>
        <taxon>Metazoa</taxon>
        <taxon>Ecdysozoa</taxon>
        <taxon>Arthropoda</taxon>
        <taxon>Hexapoda</taxon>
        <taxon>Insecta</taxon>
        <taxon>Pterygota</taxon>
        <taxon>Neoptera</taxon>
        <taxon>Paraneoptera</taxon>
        <taxon>Hemiptera</taxon>
        <taxon>Sternorrhyncha</taxon>
        <taxon>Psylloidea</taxon>
        <taxon>Psyllidae</taxon>
        <taxon>Psyllinae</taxon>
        <taxon>Cacopsylla</taxon>
    </lineage>
</organism>
<feature type="transmembrane region" description="Helical" evidence="2">
    <location>
        <begin position="73"/>
        <end position="92"/>
    </location>
</feature>
<name>A0A8D8SA27_9HEMI</name>
<evidence type="ECO:0000256" key="1">
    <source>
        <dbReference type="SAM" id="MobiDB-lite"/>
    </source>
</evidence>
<feature type="region of interest" description="Disordered" evidence="1">
    <location>
        <begin position="1"/>
        <end position="36"/>
    </location>
</feature>
<keyword evidence="2" id="KW-0472">Membrane</keyword>
<dbReference type="AlphaFoldDB" id="A0A8D8SA27"/>
<sequence>MSLTNRDASDSSSEWEDATNEDKENDSQSSVSDLEDSSEDTLSFGLQVFEIQSFICANNIKLCSYSQYQGSDLFALVLGYVNLLLFIYLFIIKVIIYQNSQHLFDCNNP</sequence>
<accession>A0A8D8SA27</accession>
<protein>
    <submittedName>
        <fullName evidence="3">Uncharacterized protein</fullName>
    </submittedName>
</protein>
<keyword evidence="2" id="KW-0812">Transmembrane</keyword>
<reference evidence="3" key="1">
    <citation type="submission" date="2021-05" db="EMBL/GenBank/DDBJ databases">
        <authorList>
            <person name="Alioto T."/>
            <person name="Alioto T."/>
            <person name="Gomez Garrido J."/>
        </authorList>
    </citation>
    <scope>NUCLEOTIDE SEQUENCE</scope>
</reference>
<evidence type="ECO:0000313" key="3">
    <source>
        <dbReference type="EMBL" id="CAG6663374.1"/>
    </source>
</evidence>
<keyword evidence="2" id="KW-1133">Transmembrane helix</keyword>